<dbReference type="SUPFAM" id="SSF56655">
    <property type="entry name" value="Carbohydrate phosphatase"/>
    <property type="match status" value="1"/>
</dbReference>
<accession>A0A4Q7KIK7</accession>
<dbReference type="Gene3D" id="3.40.190.80">
    <property type="match status" value="1"/>
</dbReference>
<gene>
    <name evidence="1" type="ORF">EV193_109215</name>
</gene>
<comment type="caution">
    <text evidence="1">The sequence shown here is derived from an EMBL/GenBank/DDBJ whole genome shotgun (WGS) entry which is preliminary data.</text>
</comment>
<sequence length="84" mass="8785">MVIEDGKSTGAARDHAARFIAEVIRADRWDFRSLGSTVALPYVAAGRISAYVVFAVSALHSAAGVLLAADAATHAELLEFAKIG</sequence>
<evidence type="ECO:0000313" key="2">
    <source>
        <dbReference type="Proteomes" id="UP000294257"/>
    </source>
</evidence>
<dbReference type="Proteomes" id="UP000294257">
    <property type="component" value="Unassembled WGS sequence"/>
</dbReference>
<keyword evidence="2" id="KW-1185">Reference proteome</keyword>
<dbReference type="RefSeq" id="WP_242613632.1">
    <property type="nucleotide sequence ID" value="NZ_SGWQ01000009.1"/>
</dbReference>
<organism evidence="1 2">
    <name type="scientific">Herbihabitans rhizosphaerae</name>
    <dbReference type="NCBI Taxonomy" id="1872711"/>
    <lineage>
        <taxon>Bacteria</taxon>
        <taxon>Bacillati</taxon>
        <taxon>Actinomycetota</taxon>
        <taxon>Actinomycetes</taxon>
        <taxon>Pseudonocardiales</taxon>
        <taxon>Pseudonocardiaceae</taxon>
        <taxon>Herbihabitans</taxon>
    </lineage>
</organism>
<protein>
    <submittedName>
        <fullName evidence="1">Uncharacterized protein</fullName>
    </submittedName>
</protein>
<evidence type="ECO:0000313" key="1">
    <source>
        <dbReference type="EMBL" id="RZS34424.1"/>
    </source>
</evidence>
<dbReference type="EMBL" id="SGWQ01000009">
    <property type="protein sequence ID" value="RZS34424.1"/>
    <property type="molecule type" value="Genomic_DNA"/>
</dbReference>
<name>A0A4Q7KIK7_9PSEU</name>
<dbReference type="AlphaFoldDB" id="A0A4Q7KIK7"/>
<reference evidence="1 2" key="1">
    <citation type="submission" date="2019-02" db="EMBL/GenBank/DDBJ databases">
        <title>Genomic Encyclopedia of Type Strains, Phase IV (KMG-IV): sequencing the most valuable type-strain genomes for metagenomic binning, comparative biology and taxonomic classification.</title>
        <authorList>
            <person name="Goeker M."/>
        </authorList>
    </citation>
    <scope>NUCLEOTIDE SEQUENCE [LARGE SCALE GENOMIC DNA]</scope>
    <source>
        <strain evidence="1 2">DSM 101727</strain>
    </source>
</reference>
<proteinExistence type="predicted"/>